<sequence>MASLMWQRDVVQSANDVKNTFSSWDSCMSKTYCKWPVIVAIIIGSLIILSFLWCCVRCCCLGAECCCGCLSCCNACCPSPRKKGYKQQENPAPPYYPPPQGFHQPQPYHAQYQSPIAPKYQSPVQQPPQFATFDASSGKKNEDALPAMPSWDNAASSKVEVEDEAVEMNHLDQNGQRPGMAARQPSNSATNVSSHGGGAAGYGQHYDPPSPLEPEYGQGGAYGGGYAGQQTGFRPAQDMTGYHGQSTGGYRGAAPAPVADISRQQNYHAQQGYDSQQTYSPPQGYERQQNYSPHQDFDRQPDYNAQGFSAPYQAYPGQPRLDTHTPSPIQQHSPTYAPSGSTRVDPGPMGQYPPQYRPSQSPIQEPSETVVERRPVNGSWKDV</sequence>
<keyword evidence="2" id="KW-0472">Membrane</keyword>
<dbReference type="InterPro" id="IPR037504">
    <property type="entry name" value="PSI_induc_2"/>
</dbReference>
<feature type="compositionally biased region" description="Basic and acidic residues" evidence="1">
    <location>
        <begin position="370"/>
        <end position="383"/>
    </location>
</feature>
<evidence type="ECO:0000313" key="3">
    <source>
        <dbReference type="EMBL" id="KAF1991605.1"/>
    </source>
</evidence>
<dbReference type="GO" id="GO:0005886">
    <property type="term" value="C:plasma membrane"/>
    <property type="evidence" value="ECO:0007669"/>
    <property type="project" value="TreeGrafter"/>
</dbReference>
<evidence type="ECO:0000256" key="1">
    <source>
        <dbReference type="SAM" id="MobiDB-lite"/>
    </source>
</evidence>
<dbReference type="PANTHER" id="PTHR40018">
    <property type="entry name" value="[PSI+] INDUCTION PROTEIN 2"/>
    <property type="match status" value="1"/>
</dbReference>
<accession>A0A6G1HEL4</accession>
<keyword evidence="2" id="KW-1133">Transmembrane helix</keyword>
<dbReference type="OrthoDB" id="5401332at2759"/>
<keyword evidence="4" id="KW-1185">Reference proteome</keyword>
<dbReference type="PANTHER" id="PTHR40018:SF1">
    <property type="entry name" value="[PSI+] INDUCTION PROTEIN 2"/>
    <property type="match status" value="1"/>
</dbReference>
<feature type="compositionally biased region" description="Polar residues" evidence="1">
    <location>
        <begin position="324"/>
        <end position="342"/>
    </location>
</feature>
<organism evidence="3 4">
    <name type="scientific">Aulographum hederae CBS 113979</name>
    <dbReference type="NCBI Taxonomy" id="1176131"/>
    <lineage>
        <taxon>Eukaryota</taxon>
        <taxon>Fungi</taxon>
        <taxon>Dikarya</taxon>
        <taxon>Ascomycota</taxon>
        <taxon>Pezizomycotina</taxon>
        <taxon>Dothideomycetes</taxon>
        <taxon>Pleosporomycetidae</taxon>
        <taxon>Aulographales</taxon>
        <taxon>Aulographaceae</taxon>
    </lineage>
</organism>
<gene>
    <name evidence="3" type="ORF">K402DRAFT_459584</name>
</gene>
<feature type="compositionally biased region" description="Low complexity" evidence="1">
    <location>
        <begin position="352"/>
        <end position="364"/>
    </location>
</feature>
<feature type="compositionally biased region" description="Gly residues" evidence="1">
    <location>
        <begin position="217"/>
        <end position="227"/>
    </location>
</feature>
<reference evidence="3" key="1">
    <citation type="journal article" date="2020" name="Stud. Mycol.">
        <title>101 Dothideomycetes genomes: a test case for predicting lifestyles and emergence of pathogens.</title>
        <authorList>
            <person name="Haridas S."/>
            <person name="Albert R."/>
            <person name="Binder M."/>
            <person name="Bloem J."/>
            <person name="Labutti K."/>
            <person name="Salamov A."/>
            <person name="Andreopoulos B."/>
            <person name="Baker S."/>
            <person name="Barry K."/>
            <person name="Bills G."/>
            <person name="Bluhm B."/>
            <person name="Cannon C."/>
            <person name="Castanera R."/>
            <person name="Culley D."/>
            <person name="Daum C."/>
            <person name="Ezra D."/>
            <person name="Gonzalez J."/>
            <person name="Henrissat B."/>
            <person name="Kuo A."/>
            <person name="Liang C."/>
            <person name="Lipzen A."/>
            <person name="Lutzoni F."/>
            <person name="Magnuson J."/>
            <person name="Mondo S."/>
            <person name="Nolan M."/>
            <person name="Ohm R."/>
            <person name="Pangilinan J."/>
            <person name="Park H.-J."/>
            <person name="Ramirez L."/>
            <person name="Alfaro M."/>
            <person name="Sun H."/>
            <person name="Tritt A."/>
            <person name="Yoshinaga Y."/>
            <person name="Zwiers L.-H."/>
            <person name="Turgeon B."/>
            <person name="Goodwin S."/>
            <person name="Spatafora J."/>
            <person name="Crous P."/>
            <person name="Grigoriev I."/>
        </authorList>
    </citation>
    <scope>NUCLEOTIDE SEQUENCE</scope>
    <source>
        <strain evidence="3">CBS 113979</strain>
    </source>
</reference>
<dbReference type="AlphaFoldDB" id="A0A6G1HEL4"/>
<dbReference type="Proteomes" id="UP000800041">
    <property type="component" value="Unassembled WGS sequence"/>
</dbReference>
<feature type="transmembrane region" description="Helical" evidence="2">
    <location>
        <begin position="35"/>
        <end position="53"/>
    </location>
</feature>
<proteinExistence type="predicted"/>
<evidence type="ECO:0000313" key="4">
    <source>
        <dbReference type="Proteomes" id="UP000800041"/>
    </source>
</evidence>
<dbReference type="EMBL" id="ML977139">
    <property type="protein sequence ID" value="KAF1991605.1"/>
    <property type="molecule type" value="Genomic_DNA"/>
</dbReference>
<protein>
    <submittedName>
        <fullName evidence="3">Uncharacterized protein</fullName>
    </submittedName>
</protein>
<feature type="compositionally biased region" description="Polar residues" evidence="1">
    <location>
        <begin position="262"/>
        <end position="293"/>
    </location>
</feature>
<feature type="region of interest" description="Disordered" evidence="1">
    <location>
        <begin position="121"/>
        <end position="383"/>
    </location>
</feature>
<evidence type="ECO:0000256" key="2">
    <source>
        <dbReference type="SAM" id="Phobius"/>
    </source>
</evidence>
<dbReference type="GO" id="GO:0005935">
    <property type="term" value="C:cellular bud neck"/>
    <property type="evidence" value="ECO:0007669"/>
    <property type="project" value="TreeGrafter"/>
</dbReference>
<name>A0A6G1HEL4_9PEZI</name>
<keyword evidence="2" id="KW-0812">Transmembrane</keyword>